<feature type="region of interest" description="Disordered" evidence="1">
    <location>
        <begin position="1"/>
        <end position="24"/>
    </location>
</feature>
<feature type="region of interest" description="Disordered" evidence="1">
    <location>
        <begin position="152"/>
        <end position="182"/>
    </location>
</feature>
<dbReference type="EMBL" id="GDHF01008689">
    <property type="protein sequence ID" value="JAI43625.1"/>
    <property type="molecule type" value="Transcribed_RNA"/>
</dbReference>
<gene>
    <name evidence="2" type="primary">sima_4</name>
    <name evidence="2" type="ORF">c3_g2_i1</name>
</gene>
<feature type="compositionally biased region" description="Low complexity" evidence="1">
    <location>
        <begin position="61"/>
        <end position="71"/>
    </location>
</feature>
<organism evidence="2">
    <name type="scientific">Bactrocera latifrons</name>
    <name type="common">Malaysian fruit fly</name>
    <name type="synonym">Chaetodacus latifrons</name>
    <dbReference type="NCBI Taxonomy" id="174628"/>
    <lineage>
        <taxon>Eukaryota</taxon>
        <taxon>Metazoa</taxon>
        <taxon>Ecdysozoa</taxon>
        <taxon>Arthropoda</taxon>
        <taxon>Hexapoda</taxon>
        <taxon>Insecta</taxon>
        <taxon>Pterygota</taxon>
        <taxon>Neoptera</taxon>
        <taxon>Endopterygota</taxon>
        <taxon>Diptera</taxon>
        <taxon>Brachycera</taxon>
        <taxon>Muscomorpha</taxon>
        <taxon>Tephritoidea</taxon>
        <taxon>Tephritidae</taxon>
        <taxon>Bactrocera</taxon>
        <taxon>Bactrocera</taxon>
    </lineage>
</organism>
<evidence type="ECO:0000313" key="2">
    <source>
        <dbReference type="EMBL" id="JAI43625.1"/>
    </source>
</evidence>
<feature type="compositionally biased region" description="Polar residues" evidence="1">
    <location>
        <begin position="10"/>
        <end position="22"/>
    </location>
</feature>
<protein>
    <submittedName>
        <fullName evidence="2">Protein similar</fullName>
    </submittedName>
</protein>
<evidence type="ECO:0000256" key="1">
    <source>
        <dbReference type="SAM" id="MobiDB-lite"/>
    </source>
</evidence>
<sequence length="232" mass="24498">MLMDEDSLDQAPSPTLSAQSPSLIKPLHCETSTAALLRNYRHNPMIGGPGVLPSPPFGPASSGDNSIGSSSCEVSPPGLTPADSESNSDSGIDDISMIEAASPIKLQLEQPSSPLFKISTNGCSATTKDMLLMKCLNNKAAKQRALLVEAQAKQQQKTTPAGNGIGSSGESKTNKPAGGRKGSLTSYIDNMNPLMEPFIMDLCNDDYAVATEPLLEPTEIDHVLNNWSHEMA</sequence>
<proteinExistence type="predicted"/>
<reference evidence="2" key="1">
    <citation type="submission" date="2015-06" db="EMBL/GenBank/DDBJ databases">
        <authorList>
            <person name="Hoefler B.C."/>
            <person name="Straight P.D."/>
        </authorList>
    </citation>
    <scope>NUCLEOTIDE SEQUENCE</scope>
</reference>
<dbReference type="AlphaFoldDB" id="A0A0K8VYE3"/>
<name>A0A0K8VYE3_BACLA</name>
<feature type="region of interest" description="Disordered" evidence="1">
    <location>
        <begin position="47"/>
        <end position="90"/>
    </location>
</feature>
<dbReference type="OrthoDB" id="6021714at2759"/>
<accession>A0A0K8VYE3</accession>